<name>A0ABV4XEQ7_9CYAN</name>
<organism evidence="1 2">
    <name type="scientific">Floridaenema aerugineum BLCC-F46</name>
    <dbReference type="NCBI Taxonomy" id="3153654"/>
    <lineage>
        <taxon>Bacteria</taxon>
        <taxon>Bacillati</taxon>
        <taxon>Cyanobacteriota</taxon>
        <taxon>Cyanophyceae</taxon>
        <taxon>Oscillatoriophycideae</taxon>
        <taxon>Aerosakkonematales</taxon>
        <taxon>Aerosakkonemataceae</taxon>
        <taxon>Floridanema</taxon>
        <taxon>Floridanema aerugineum</taxon>
    </lineage>
</organism>
<evidence type="ECO:0000313" key="1">
    <source>
        <dbReference type="EMBL" id="MFB2881273.1"/>
    </source>
</evidence>
<protein>
    <recommendedName>
        <fullName evidence="3">Glycosyltransferase subfamily 4-like N-terminal domain-containing protein</fullName>
    </recommendedName>
</protein>
<accession>A0ABV4XEQ7</accession>
<dbReference type="EMBL" id="JBHFNQ010000219">
    <property type="protein sequence ID" value="MFB2881273.1"/>
    <property type="molecule type" value="Genomic_DNA"/>
</dbReference>
<gene>
    <name evidence="1" type="ORF">ACE1CC_30850</name>
</gene>
<sequence>MKKVVLITSFEPNIGGGAVIFNSLIPPLKEKEIEIEWIYLNGKDIQVDGCIRIGHKLMGGSLWKDIKNNLLLWLGIKTKAFQEILDKIIAIKADVYWIEAHNEGVLIARELAQMTDTPIHFTVHDDVPYGVFARSRRYRWLSGIAQKRFAQAIRSASGVDVISEGMRDYYQKIFGIDSTVIHRYLPSLPKFAPASLDVNTLTVGHIGTVYSLAEFRLFCQALQEYAKAKGLNVKLITIGLAREYITIIEEFPQLIQDIPQLTESKAIEQLSSCNFVYAMYPFSRSAKVFRQTSLATKITTYIQAQKPIFAHTPSDSTLATLVNNYQMGLICDRLNLSGLIEAIEQLCHQEVNPQSFESARAALFGYDNVTKLEKCLKQSL</sequence>
<dbReference type="SUPFAM" id="SSF53756">
    <property type="entry name" value="UDP-Glycosyltransferase/glycogen phosphorylase"/>
    <property type="match status" value="1"/>
</dbReference>
<proteinExistence type="predicted"/>
<comment type="caution">
    <text evidence="1">The sequence shown here is derived from an EMBL/GenBank/DDBJ whole genome shotgun (WGS) entry which is preliminary data.</text>
</comment>
<keyword evidence="2" id="KW-1185">Reference proteome</keyword>
<dbReference type="RefSeq" id="WP_413274257.1">
    <property type="nucleotide sequence ID" value="NZ_JBHFNQ010000219.1"/>
</dbReference>
<reference evidence="1 2" key="1">
    <citation type="submission" date="2024-09" db="EMBL/GenBank/DDBJ databases">
        <title>Floridaenema gen nov. (Aerosakkonemataceae, Aerosakkonematales ord. nov., Cyanobacteria) from benthic tropical and subtropical fresh waters, with the description of four new species.</title>
        <authorList>
            <person name="Moretto J.A."/>
            <person name="Berthold D.E."/>
            <person name="Lefler F.W."/>
            <person name="Huang I.-S."/>
            <person name="Laughinghouse H. IV."/>
        </authorList>
    </citation>
    <scope>NUCLEOTIDE SEQUENCE [LARGE SCALE GENOMIC DNA]</scope>
    <source>
        <strain evidence="1 2">BLCC-F46</strain>
    </source>
</reference>
<evidence type="ECO:0000313" key="2">
    <source>
        <dbReference type="Proteomes" id="UP001576774"/>
    </source>
</evidence>
<dbReference type="Proteomes" id="UP001576774">
    <property type="component" value="Unassembled WGS sequence"/>
</dbReference>
<dbReference type="Gene3D" id="3.40.50.2000">
    <property type="entry name" value="Glycogen Phosphorylase B"/>
    <property type="match status" value="2"/>
</dbReference>
<evidence type="ECO:0008006" key="3">
    <source>
        <dbReference type="Google" id="ProtNLM"/>
    </source>
</evidence>